<organism evidence="2 3">
    <name type="scientific">Halomonas cibimaris</name>
    <dbReference type="NCBI Taxonomy" id="657012"/>
    <lineage>
        <taxon>Bacteria</taxon>
        <taxon>Pseudomonadati</taxon>
        <taxon>Pseudomonadota</taxon>
        <taxon>Gammaproteobacteria</taxon>
        <taxon>Oceanospirillales</taxon>
        <taxon>Halomonadaceae</taxon>
        <taxon>Halomonas</taxon>
    </lineage>
</organism>
<dbReference type="EMBL" id="BAAAZT010000064">
    <property type="protein sequence ID" value="GAA3904372.1"/>
    <property type="molecule type" value="Genomic_DNA"/>
</dbReference>
<evidence type="ECO:0000313" key="3">
    <source>
        <dbReference type="Proteomes" id="UP001500133"/>
    </source>
</evidence>
<dbReference type="InterPro" id="IPR000182">
    <property type="entry name" value="GNAT_dom"/>
</dbReference>
<evidence type="ECO:0000259" key="1">
    <source>
        <dbReference type="PROSITE" id="PS51186"/>
    </source>
</evidence>
<dbReference type="InterPro" id="IPR016181">
    <property type="entry name" value="Acyl_CoA_acyltransferase"/>
</dbReference>
<reference evidence="3" key="1">
    <citation type="journal article" date="2019" name="Int. J. Syst. Evol. Microbiol.">
        <title>The Global Catalogue of Microorganisms (GCM) 10K type strain sequencing project: providing services to taxonomists for standard genome sequencing and annotation.</title>
        <authorList>
            <consortium name="The Broad Institute Genomics Platform"/>
            <consortium name="The Broad Institute Genome Sequencing Center for Infectious Disease"/>
            <person name="Wu L."/>
            <person name="Ma J."/>
        </authorList>
    </citation>
    <scope>NUCLEOTIDE SEQUENCE [LARGE SCALE GENOMIC DNA]</scope>
    <source>
        <strain evidence="3">JCM 16914</strain>
    </source>
</reference>
<dbReference type="Pfam" id="PF12568">
    <property type="entry name" value="PanZ"/>
    <property type="match status" value="1"/>
</dbReference>
<accession>A0ABP7LR25</accession>
<dbReference type="RefSeq" id="WP_344703596.1">
    <property type="nucleotide sequence ID" value="NZ_BAAAZT010000064.1"/>
</dbReference>
<protein>
    <submittedName>
        <fullName evidence="2">Acetyl-CoA sensor PanZ family protein</fullName>
    </submittedName>
</protein>
<gene>
    <name evidence="2" type="ORF">GCM10022228_13290</name>
</gene>
<dbReference type="SUPFAM" id="SSF55729">
    <property type="entry name" value="Acyl-CoA N-acyltransferases (Nat)"/>
    <property type="match status" value="1"/>
</dbReference>
<dbReference type="Gene3D" id="3.40.630.30">
    <property type="match status" value="1"/>
</dbReference>
<proteinExistence type="predicted"/>
<feature type="domain" description="N-acetyltransferase" evidence="1">
    <location>
        <begin position="3"/>
        <end position="148"/>
    </location>
</feature>
<dbReference type="Proteomes" id="UP001500133">
    <property type="component" value="Unassembled WGS sequence"/>
</dbReference>
<dbReference type="InterPro" id="IPR040448">
    <property type="entry name" value="PanZ_GNAT"/>
</dbReference>
<name>A0ABP7LR25_9GAMM</name>
<evidence type="ECO:0000313" key="2">
    <source>
        <dbReference type="EMBL" id="GAA3904372.1"/>
    </source>
</evidence>
<keyword evidence="3" id="KW-1185">Reference proteome</keyword>
<comment type="caution">
    <text evidence="2">The sequence shown here is derived from an EMBL/GenBank/DDBJ whole genome shotgun (WGS) entry which is preliminary data.</text>
</comment>
<sequence>MPVTLQHLDQTRWAQDFQARHDLVRIYQDADPDKLAPDAVESFIARHLRAGNGFACALFNARRLGAVAITPAADGTWQLGALCVRRTTRGRGVATRLLALVADEVARSTHPRLAVASASSAEGRLLTGLGYAVTHDGDVRVGAAGGIS</sequence>
<dbReference type="PROSITE" id="PS51186">
    <property type="entry name" value="GNAT"/>
    <property type="match status" value="1"/>
</dbReference>